<dbReference type="InterPro" id="IPR008969">
    <property type="entry name" value="CarboxyPept-like_regulatory"/>
</dbReference>
<evidence type="ECO:0000313" key="3">
    <source>
        <dbReference type="Proteomes" id="UP000317648"/>
    </source>
</evidence>
<dbReference type="RefSeq" id="WP_145055783.1">
    <property type="nucleotide sequence ID" value="NZ_CP036433.1"/>
</dbReference>
<keyword evidence="3" id="KW-1185">Reference proteome</keyword>
<evidence type="ECO:0000256" key="1">
    <source>
        <dbReference type="SAM" id="SignalP"/>
    </source>
</evidence>
<dbReference type="EMBL" id="CP036433">
    <property type="protein sequence ID" value="QDU97007.1"/>
    <property type="molecule type" value="Genomic_DNA"/>
</dbReference>
<name>A0A518DYS6_9BACT</name>
<keyword evidence="1" id="KW-0732">Signal</keyword>
<organism evidence="2 3">
    <name type="scientific">Lignipirellula cremea</name>
    <dbReference type="NCBI Taxonomy" id="2528010"/>
    <lineage>
        <taxon>Bacteria</taxon>
        <taxon>Pseudomonadati</taxon>
        <taxon>Planctomycetota</taxon>
        <taxon>Planctomycetia</taxon>
        <taxon>Pirellulales</taxon>
        <taxon>Pirellulaceae</taxon>
        <taxon>Lignipirellula</taxon>
    </lineage>
</organism>
<feature type="signal peptide" evidence="1">
    <location>
        <begin position="1"/>
        <end position="23"/>
    </location>
</feature>
<feature type="chain" id="PRO_5022017887" description="Rhamnogalacturonan lyase domain-containing protein" evidence="1">
    <location>
        <begin position="24"/>
        <end position="260"/>
    </location>
</feature>
<gene>
    <name evidence="2" type="ORF">Pla8534_48320</name>
</gene>
<proteinExistence type="predicted"/>
<dbReference type="OrthoDB" id="9772097at2"/>
<dbReference type="SUPFAM" id="SSF49464">
    <property type="entry name" value="Carboxypeptidase regulatory domain-like"/>
    <property type="match status" value="1"/>
</dbReference>
<dbReference type="AlphaFoldDB" id="A0A518DYS6"/>
<dbReference type="InterPro" id="IPR008972">
    <property type="entry name" value="Cupredoxin"/>
</dbReference>
<dbReference type="KEGG" id="lcre:Pla8534_48320"/>
<accession>A0A518DYS6</accession>
<dbReference type="SUPFAM" id="SSF49503">
    <property type="entry name" value="Cupredoxins"/>
    <property type="match status" value="1"/>
</dbReference>
<protein>
    <recommendedName>
        <fullName evidence="4">Rhamnogalacturonan lyase domain-containing protein</fullName>
    </recommendedName>
</protein>
<reference evidence="2 3" key="1">
    <citation type="submission" date="2019-02" db="EMBL/GenBank/DDBJ databases">
        <title>Deep-cultivation of Planctomycetes and their phenomic and genomic characterization uncovers novel biology.</title>
        <authorList>
            <person name="Wiegand S."/>
            <person name="Jogler M."/>
            <person name="Boedeker C."/>
            <person name="Pinto D."/>
            <person name="Vollmers J."/>
            <person name="Rivas-Marin E."/>
            <person name="Kohn T."/>
            <person name="Peeters S.H."/>
            <person name="Heuer A."/>
            <person name="Rast P."/>
            <person name="Oberbeckmann S."/>
            <person name="Bunk B."/>
            <person name="Jeske O."/>
            <person name="Meyerdierks A."/>
            <person name="Storesund J.E."/>
            <person name="Kallscheuer N."/>
            <person name="Luecker S."/>
            <person name="Lage O.M."/>
            <person name="Pohl T."/>
            <person name="Merkel B.J."/>
            <person name="Hornburger P."/>
            <person name="Mueller R.-W."/>
            <person name="Bruemmer F."/>
            <person name="Labrenz M."/>
            <person name="Spormann A.M."/>
            <person name="Op den Camp H."/>
            <person name="Overmann J."/>
            <person name="Amann R."/>
            <person name="Jetten M.S.M."/>
            <person name="Mascher T."/>
            <person name="Medema M.H."/>
            <person name="Devos D.P."/>
            <person name="Kaster A.-K."/>
            <person name="Ovreas L."/>
            <person name="Rohde M."/>
            <person name="Galperin M.Y."/>
            <person name="Jogler C."/>
        </authorList>
    </citation>
    <scope>NUCLEOTIDE SEQUENCE [LARGE SCALE GENOMIC DNA]</scope>
    <source>
        <strain evidence="2 3">Pla85_3_4</strain>
    </source>
</reference>
<dbReference type="Proteomes" id="UP000317648">
    <property type="component" value="Chromosome"/>
</dbReference>
<evidence type="ECO:0000313" key="2">
    <source>
        <dbReference type="EMBL" id="QDU97007.1"/>
    </source>
</evidence>
<dbReference type="Gene3D" id="2.60.40.420">
    <property type="entry name" value="Cupredoxins - blue copper proteins"/>
    <property type="match status" value="1"/>
</dbReference>
<sequence precursor="true">MRLTLTVLALAGGLLLPAASADAQWGNLKGKFVVQGAVPAPAAVDVNKDVAVCAKTPLVNEDLVVSSDGELANVVIWLYPGAGAEPPKSHISYRISTRKPVVFDNLNCRFEPHIVVAHTGQPVELKNSDPVQHNTKINFFANNPINPLLPASSKTTQKFDQPERLPAGASCSIHPWMVGWVFVLDHPYATVSAKNGEFEIKNLPVGTWNFRVWQERCGYVREVIIDGKETEWSKGVVQIKIDAGDNDLGTIAVPATLFAN</sequence>
<evidence type="ECO:0008006" key="4">
    <source>
        <dbReference type="Google" id="ProtNLM"/>
    </source>
</evidence>